<dbReference type="Gene3D" id="3.40.50.2000">
    <property type="entry name" value="Glycogen Phosphorylase B"/>
    <property type="match status" value="2"/>
</dbReference>
<dbReference type="PANTHER" id="PTHR12526:SF631">
    <property type="entry name" value="BLL6306 PROTEIN"/>
    <property type="match status" value="1"/>
</dbReference>
<evidence type="ECO:0000259" key="1">
    <source>
        <dbReference type="Pfam" id="PF00534"/>
    </source>
</evidence>
<dbReference type="InterPro" id="IPR001296">
    <property type="entry name" value="Glyco_trans_1"/>
</dbReference>
<dbReference type="CDD" id="cd03801">
    <property type="entry name" value="GT4_PimA-like"/>
    <property type="match status" value="1"/>
</dbReference>
<dbReference type="RefSeq" id="WP_180284192.1">
    <property type="nucleotide sequence ID" value="NZ_JABFDB010000018.1"/>
</dbReference>
<reference evidence="3 4" key="1">
    <citation type="submission" date="2020-05" db="EMBL/GenBank/DDBJ databases">
        <title>Azospirillum oleiclasticum sp. nov, a nitrogen-fixing and heavy crude oil-emulsifying bacterium isolated from the crude oil of Yumen Oilfield.</title>
        <authorList>
            <person name="Wu D."/>
            <person name="Cai M."/>
            <person name="Zhang X."/>
        </authorList>
    </citation>
    <scope>NUCLEOTIDE SEQUENCE [LARGE SCALE GENOMIC DNA]</scope>
    <source>
        <strain evidence="3 4">ROY-1-1-2</strain>
    </source>
</reference>
<evidence type="ECO:0000313" key="4">
    <source>
        <dbReference type="Proteomes" id="UP000584642"/>
    </source>
</evidence>
<dbReference type="SUPFAM" id="SSF53756">
    <property type="entry name" value="UDP-Glycosyltransferase/glycogen phosphorylase"/>
    <property type="match status" value="1"/>
</dbReference>
<comment type="caution">
    <text evidence="3">The sequence shown here is derived from an EMBL/GenBank/DDBJ whole genome shotgun (WGS) entry which is preliminary data.</text>
</comment>
<gene>
    <name evidence="3" type="ORF">HND93_22110</name>
</gene>
<dbReference type="EMBL" id="JABFDB010000018">
    <property type="protein sequence ID" value="NYZ22412.1"/>
    <property type="molecule type" value="Genomic_DNA"/>
</dbReference>
<dbReference type="Pfam" id="PF00534">
    <property type="entry name" value="Glycos_transf_1"/>
    <property type="match status" value="1"/>
</dbReference>
<dbReference type="Proteomes" id="UP000584642">
    <property type="component" value="Unassembled WGS sequence"/>
</dbReference>
<keyword evidence="4" id="KW-1185">Reference proteome</keyword>
<sequence length="392" mass="42633">MEQNTPTVRIAFVTPGGLDAGGGIGRMTGYIVDHFRKERRGPDCTVIDPRGGGSVWWSPLFLTAAVLRLSERLMRHRVDLVHINVSERTSFVRKSAMLAVARLFGCPTVAHLHGASFMEFFEHNPVARALSRWFFNRATGTIVLGSGWRDYLVQRVGVDPAKVHVLYNAVPDIGPGPAERRHGITPGRPLSLLVLANLSERKGIGTLLKAVRVLKDRGVEVRLTLGGGGDVEGYQRRAAELGIAAHCHFLGWVGRDEAHTLIHEADMLLLPSTHEGLPMVILEALAAGLPVVTTPVGSIPEVLRHEETALLVPVEHPDALADAIARLAAEPALYRGLSEAGRTLYLRRFAIRAYCGTLAALYEDIARTGRSGRSRLWPAGNKAKPIGDTPLN</sequence>
<dbReference type="InterPro" id="IPR028098">
    <property type="entry name" value="Glyco_trans_4-like_N"/>
</dbReference>
<dbReference type="Pfam" id="PF13439">
    <property type="entry name" value="Glyco_transf_4"/>
    <property type="match status" value="1"/>
</dbReference>
<evidence type="ECO:0000313" key="3">
    <source>
        <dbReference type="EMBL" id="NYZ22412.1"/>
    </source>
</evidence>
<name>A0ABX2TDK4_9PROT</name>
<protein>
    <submittedName>
        <fullName evidence="3">Glycosyltransferase family 4 protein</fullName>
    </submittedName>
</protein>
<dbReference type="PANTHER" id="PTHR12526">
    <property type="entry name" value="GLYCOSYLTRANSFERASE"/>
    <property type="match status" value="1"/>
</dbReference>
<proteinExistence type="predicted"/>
<evidence type="ECO:0000259" key="2">
    <source>
        <dbReference type="Pfam" id="PF13439"/>
    </source>
</evidence>
<organism evidence="3 4">
    <name type="scientific">Azospirillum oleiclasticum</name>
    <dbReference type="NCBI Taxonomy" id="2735135"/>
    <lineage>
        <taxon>Bacteria</taxon>
        <taxon>Pseudomonadati</taxon>
        <taxon>Pseudomonadota</taxon>
        <taxon>Alphaproteobacteria</taxon>
        <taxon>Rhodospirillales</taxon>
        <taxon>Azospirillaceae</taxon>
        <taxon>Azospirillum</taxon>
    </lineage>
</organism>
<accession>A0ABX2TDK4</accession>
<feature type="domain" description="Glycosyltransferase subfamily 4-like N-terminal" evidence="2">
    <location>
        <begin position="55"/>
        <end position="170"/>
    </location>
</feature>
<feature type="domain" description="Glycosyl transferase family 1" evidence="1">
    <location>
        <begin position="186"/>
        <end position="342"/>
    </location>
</feature>